<evidence type="ECO:0000256" key="1">
    <source>
        <dbReference type="ARBA" id="ARBA00023224"/>
    </source>
</evidence>
<dbReference type="Gene3D" id="1.10.287.950">
    <property type="entry name" value="Methyl-accepting chemotaxis protein"/>
    <property type="match status" value="1"/>
</dbReference>
<sequence>MDDEIREKIRTTAKLVDDNSRQMIAHLDDALSKLESVQRIVSEGAGGLVVNFSTISSKAESQQELVVRLMQTQSVTNSGESFSLGQFSEDTDRMLSAFVESTLQTSATSINLVNGMRELREKISTALSYLGDIETIAKQTNMLALNATIEAARAGEAGRGFAVVADEVRNLSIRANEFSQRIRDIMTELNASVLASDESISSMASQDMSYVLESKKHVVDMMAHVQSSNVIAERTMAELSAIAADVKAHTDSAIRLLQFEDLVRQSLTHTSALFRAMQPAIVGQPQLLEVLRRLDGASSSDTLLNDLNKLNEMLSEASEQLRHVGATHPVQQQNMSSGGMDLF</sequence>
<dbReference type="Proteomes" id="UP001156706">
    <property type="component" value="Unassembled WGS sequence"/>
</dbReference>
<dbReference type="SUPFAM" id="SSF58104">
    <property type="entry name" value="Methyl-accepting chemotaxis protein (MCP) signaling domain"/>
    <property type="match status" value="1"/>
</dbReference>
<protein>
    <submittedName>
        <fullName evidence="4">Chemotaxis protein</fullName>
    </submittedName>
</protein>
<gene>
    <name evidence="4" type="primary">mcp_2</name>
    <name evidence="4" type="ORF">GCM10007907_37620</name>
</gene>
<evidence type="ECO:0000259" key="3">
    <source>
        <dbReference type="PROSITE" id="PS50111"/>
    </source>
</evidence>
<evidence type="ECO:0000313" key="4">
    <source>
        <dbReference type="EMBL" id="GLR14972.1"/>
    </source>
</evidence>
<organism evidence="4 5">
    <name type="scientific">Chitinimonas prasina</name>
    <dbReference type="NCBI Taxonomy" id="1434937"/>
    <lineage>
        <taxon>Bacteria</taxon>
        <taxon>Pseudomonadati</taxon>
        <taxon>Pseudomonadota</taxon>
        <taxon>Betaproteobacteria</taxon>
        <taxon>Neisseriales</taxon>
        <taxon>Chitinibacteraceae</taxon>
        <taxon>Chitinimonas</taxon>
    </lineage>
</organism>
<reference evidence="5" key="1">
    <citation type="journal article" date="2019" name="Int. J. Syst. Evol. Microbiol.">
        <title>The Global Catalogue of Microorganisms (GCM) 10K type strain sequencing project: providing services to taxonomists for standard genome sequencing and annotation.</title>
        <authorList>
            <consortium name="The Broad Institute Genomics Platform"/>
            <consortium name="The Broad Institute Genome Sequencing Center for Infectious Disease"/>
            <person name="Wu L."/>
            <person name="Ma J."/>
        </authorList>
    </citation>
    <scope>NUCLEOTIDE SEQUENCE [LARGE SCALE GENOMIC DNA]</scope>
    <source>
        <strain evidence="5">NBRC 110044</strain>
    </source>
</reference>
<evidence type="ECO:0000256" key="2">
    <source>
        <dbReference type="PROSITE-ProRule" id="PRU00284"/>
    </source>
</evidence>
<dbReference type="PANTHER" id="PTHR32089:SF41">
    <property type="entry name" value="METHYL-ACCEPTING CHEMOTAXIS PROTEIN"/>
    <property type="match status" value="1"/>
</dbReference>
<proteinExistence type="predicted"/>
<dbReference type="InterPro" id="IPR004089">
    <property type="entry name" value="MCPsignal_dom"/>
</dbReference>
<dbReference type="PROSITE" id="PS50111">
    <property type="entry name" value="CHEMOTAXIS_TRANSDUC_2"/>
    <property type="match status" value="1"/>
</dbReference>
<dbReference type="SMART" id="SM00283">
    <property type="entry name" value="MA"/>
    <property type="match status" value="1"/>
</dbReference>
<dbReference type="PANTHER" id="PTHR32089">
    <property type="entry name" value="METHYL-ACCEPTING CHEMOTAXIS PROTEIN MCPB"/>
    <property type="match status" value="1"/>
</dbReference>
<comment type="caution">
    <text evidence="4">The sequence shown here is derived from an EMBL/GenBank/DDBJ whole genome shotgun (WGS) entry which is preliminary data.</text>
</comment>
<dbReference type="EMBL" id="BSOG01000006">
    <property type="protein sequence ID" value="GLR14972.1"/>
    <property type="molecule type" value="Genomic_DNA"/>
</dbReference>
<name>A0ABQ5YIZ1_9NEIS</name>
<keyword evidence="5" id="KW-1185">Reference proteome</keyword>
<keyword evidence="1 2" id="KW-0807">Transducer</keyword>
<feature type="domain" description="Methyl-accepting transducer" evidence="3">
    <location>
        <begin position="12"/>
        <end position="206"/>
    </location>
</feature>
<accession>A0ABQ5YIZ1</accession>
<evidence type="ECO:0000313" key="5">
    <source>
        <dbReference type="Proteomes" id="UP001156706"/>
    </source>
</evidence>
<dbReference type="Pfam" id="PF00015">
    <property type="entry name" value="MCPsignal"/>
    <property type="match status" value="1"/>
</dbReference>